<evidence type="ECO:0000313" key="3">
    <source>
        <dbReference type="EMBL" id="TJY38557.1"/>
    </source>
</evidence>
<keyword evidence="2" id="KW-0812">Transmembrane</keyword>
<evidence type="ECO:0000313" key="4">
    <source>
        <dbReference type="Proteomes" id="UP000309673"/>
    </source>
</evidence>
<protein>
    <submittedName>
        <fullName evidence="3">Septum formation initiator family protein</fullName>
    </submittedName>
</protein>
<organism evidence="3 4">
    <name type="scientific">Cohnella pontilimi</name>
    <dbReference type="NCBI Taxonomy" id="2564100"/>
    <lineage>
        <taxon>Bacteria</taxon>
        <taxon>Bacillati</taxon>
        <taxon>Bacillota</taxon>
        <taxon>Bacilli</taxon>
        <taxon>Bacillales</taxon>
        <taxon>Paenibacillaceae</taxon>
        <taxon>Cohnella</taxon>
    </lineage>
</organism>
<reference evidence="3 4" key="1">
    <citation type="submission" date="2019-04" db="EMBL/GenBank/DDBJ databases">
        <title>Cohnella sp. nov., isolated from soil.</title>
        <authorList>
            <person name="Kim W."/>
        </authorList>
    </citation>
    <scope>NUCLEOTIDE SEQUENCE [LARGE SCALE GENOMIC DNA]</scope>
    <source>
        <strain evidence="3 4">CAU 1483</strain>
    </source>
</reference>
<proteinExistence type="predicted"/>
<keyword evidence="2" id="KW-0472">Membrane</keyword>
<comment type="caution">
    <text evidence="3">The sequence shown here is derived from an EMBL/GenBank/DDBJ whole genome shotgun (WGS) entry which is preliminary data.</text>
</comment>
<evidence type="ECO:0000256" key="1">
    <source>
        <dbReference type="SAM" id="MobiDB-lite"/>
    </source>
</evidence>
<sequence>MSSRTAASTPAAIGARRRLKLLMFVMIIFMSWAAYTLVDQYTHLNTAYSQMRESGKKLTDAEAKSDALKQEISRLNDPEYIGQIARRDQGMGMPGEQPIQFEKSAP</sequence>
<accession>A0A4U0F264</accession>
<dbReference type="InterPro" id="IPR007060">
    <property type="entry name" value="FtsL/DivIC"/>
</dbReference>
<dbReference type="AlphaFoldDB" id="A0A4U0F264"/>
<dbReference type="Pfam" id="PF04977">
    <property type="entry name" value="DivIC"/>
    <property type="match status" value="1"/>
</dbReference>
<name>A0A4U0F264_9BACL</name>
<gene>
    <name evidence="3" type="ORF">E5161_19905</name>
</gene>
<keyword evidence="2" id="KW-1133">Transmembrane helix</keyword>
<dbReference type="OrthoDB" id="2382043at2"/>
<feature type="transmembrane region" description="Helical" evidence="2">
    <location>
        <begin position="21"/>
        <end position="38"/>
    </location>
</feature>
<keyword evidence="4" id="KW-1185">Reference proteome</keyword>
<dbReference type="EMBL" id="SUPK01000013">
    <property type="protein sequence ID" value="TJY38557.1"/>
    <property type="molecule type" value="Genomic_DNA"/>
</dbReference>
<evidence type="ECO:0000256" key="2">
    <source>
        <dbReference type="SAM" id="Phobius"/>
    </source>
</evidence>
<dbReference type="RefSeq" id="WP_136779632.1">
    <property type="nucleotide sequence ID" value="NZ_SUPK01000013.1"/>
</dbReference>
<feature type="region of interest" description="Disordered" evidence="1">
    <location>
        <begin position="86"/>
        <end position="106"/>
    </location>
</feature>
<dbReference type="Proteomes" id="UP000309673">
    <property type="component" value="Unassembled WGS sequence"/>
</dbReference>